<dbReference type="Proteomes" id="UP001604277">
    <property type="component" value="Unassembled WGS sequence"/>
</dbReference>
<evidence type="ECO:0000313" key="2">
    <source>
        <dbReference type="EMBL" id="KAL2510318.1"/>
    </source>
</evidence>
<dbReference type="EMBL" id="JBFOLJ010000009">
    <property type="protein sequence ID" value="KAL2510318.1"/>
    <property type="molecule type" value="Genomic_DNA"/>
</dbReference>
<organism evidence="2 3">
    <name type="scientific">Forsythia ovata</name>
    <dbReference type="NCBI Taxonomy" id="205694"/>
    <lineage>
        <taxon>Eukaryota</taxon>
        <taxon>Viridiplantae</taxon>
        <taxon>Streptophyta</taxon>
        <taxon>Embryophyta</taxon>
        <taxon>Tracheophyta</taxon>
        <taxon>Spermatophyta</taxon>
        <taxon>Magnoliopsida</taxon>
        <taxon>eudicotyledons</taxon>
        <taxon>Gunneridae</taxon>
        <taxon>Pentapetalae</taxon>
        <taxon>asterids</taxon>
        <taxon>lamiids</taxon>
        <taxon>Lamiales</taxon>
        <taxon>Oleaceae</taxon>
        <taxon>Forsythieae</taxon>
        <taxon>Forsythia</taxon>
    </lineage>
</organism>
<gene>
    <name evidence="2" type="ORF">Fot_33965</name>
</gene>
<proteinExistence type="predicted"/>
<feature type="region of interest" description="Disordered" evidence="1">
    <location>
        <begin position="39"/>
        <end position="84"/>
    </location>
</feature>
<protein>
    <submittedName>
        <fullName evidence="2">Uncharacterized protein</fullName>
    </submittedName>
</protein>
<name>A0ABD1TCN4_9LAMI</name>
<reference evidence="3" key="1">
    <citation type="submission" date="2024-07" db="EMBL/GenBank/DDBJ databases">
        <title>Two chromosome-level genome assemblies of Korean endemic species Abeliophyllum distichum and Forsythia ovata (Oleaceae).</title>
        <authorList>
            <person name="Jang H."/>
        </authorList>
    </citation>
    <scope>NUCLEOTIDE SEQUENCE [LARGE SCALE GENOMIC DNA]</scope>
</reference>
<keyword evidence="3" id="KW-1185">Reference proteome</keyword>
<evidence type="ECO:0000256" key="1">
    <source>
        <dbReference type="SAM" id="MobiDB-lite"/>
    </source>
</evidence>
<evidence type="ECO:0000313" key="3">
    <source>
        <dbReference type="Proteomes" id="UP001604277"/>
    </source>
</evidence>
<dbReference type="AlphaFoldDB" id="A0ABD1TCN4"/>
<sequence>MSLIPIWRHLGCLVSGLQGCRIWRRRRVTRPVSPAPGVRVGVLDSASRGSPTGNVRSSVGKRPKVESGVRQASRTPVSPPPGRREYINIGACQDELDPSVVEKLPPAVALAATLVHKYWTSPFGKAVDTAEVTELNEASRNVYLSQSYLKL</sequence>
<feature type="compositionally biased region" description="Polar residues" evidence="1">
    <location>
        <begin position="47"/>
        <end position="57"/>
    </location>
</feature>
<accession>A0ABD1TCN4</accession>
<comment type="caution">
    <text evidence="2">The sequence shown here is derived from an EMBL/GenBank/DDBJ whole genome shotgun (WGS) entry which is preliminary data.</text>
</comment>